<name>A0A1I4FDV0_9HYPH</name>
<proteinExistence type="predicted"/>
<dbReference type="EMBL" id="FOSK01000018">
    <property type="protein sequence ID" value="SFL15653.1"/>
    <property type="molecule type" value="Genomic_DNA"/>
</dbReference>
<keyword evidence="3" id="KW-1185">Reference proteome</keyword>
<organism evidence="2 3">
    <name type="scientific">Pseudovibrio ascidiaceicola</name>
    <dbReference type="NCBI Taxonomy" id="285279"/>
    <lineage>
        <taxon>Bacteria</taxon>
        <taxon>Pseudomonadati</taxon>
        <taxon>Pseudomonadota</taxon>
        <taxon>Alphaproteobacteria</taxon>
        <taxon>Hyphomicrobiales</taxon>
        <taxon>Stappiaceae</taxon>
        <taxon>Pseudovibrio</taxon>
    </lineage>
</organism>
<evidence type="ECO:0000313" key="2">
    <source>
        <dbReference type="EMBL" id="SFL15653.1"/>
    </source>
</evidence>
<protein>
    <submittedName>
        <fullName evidence="2">Uncharacterized protein</fullName>
    </submittedName>
</protein>
<comment type="caution">
    <text evidence="2">The sequence shown here is derived from an EMBL/GenBank/DDBJ whole genome shotgun (WGS) entry which is preliminary data.</text>
</comment>
<evidence type="ECO:0000256" key="1">
    <source>
        <dbReference type="SAM" id="MobiDB-lite"/>
    </source>
</evidence>
<reference evidence="2 3" key="1">
    <citation type="submission" date="2016-10" db="EMBL/GenBank/DDBJ databases">
        <authorList>
            <person name="Varghese N."/>
            <person name="Submissions S."/>
        </authorList>
    </citation>
    <scope>NUCLEOTIDE SEQUENCE [LARGE SCALE GENOMIC DNA]</scope>
    <source>
        <strain evidence="2 3">DSM 16392</strain>
    </source>
</reference>
<evidence type="ECO:0000313" key="3">
    <source>
        <dbReference type="Proteomes" id="UP000199598"/>
    </source>
</evidence>
<dbReference type="RefSeq" id="WP_093523818.1">
    <property type="nucleotide sequence ID" value="NZ_FOSK01000018.1"/>
</dbReference>
<sequence>MAKTGSSKEELLPQFTVSGDAGALNAYLDDALSVCNAERNWPSESEWQDVSYQMVASLQELLDLPAVQQDPVALSLINGLLASKSFDGFLQGYDAIAEHFTKRLKDNENNSGAVRSQFAKPQKNAGRTRLIL</sequence>
<feature type="region of interest" description="Disordered" evidence="1">
    <location>
        <begin position="111"/>
        <end position="132"/>
    </location>
</feature>
<gene>
    <name evidence="2" type="ORF">SAMN04488518_11883</name>
</gene>
<dbReference type="Proteomes" id="UP000199598">
    <property type="component" value="Unassembled WGS sequence"/>
</dbReference>
<accession>A0A1I4FDV0</accession>